<feature type="signal peptide" evidence="2">
    <location>
        <begin position="1"/>
        <end position="18"/>
    </location>
</feature>
<dbReference type="GeneID" id="64696190"/>
<evidence type="ECO:0000313" key="4">
    <source>
        <dbReference type="Proteomes" id="UP000823399"/>
    </source>
</evidence>
<evidence type="ECO:0000256" key="2">
    <source>
        <dbReference type="SAM" id="SignalP"/>
    </source>
</evidence>
<dbReference type="RefSeq" id="XP_041290101.1">
    <property type="nucleotide sequence ID" value="XM_041433931.1"/>
</dbReference>
<accession>A0A9P7F270</accession>
<feature type="chain" id="PRO_5040232390" evidence="2">
    <location>
        <begin position="19"/>
        <end position="138"/>
    </location>
</feature>
<proteinExistence type="predicted"/>
<sequence>MFFFWNCFKFLFVTPPSSEQGRPETPARPLAQDSPHEPLCEDTDCIYFDSNSQCNRSKWATHFWPHYCRYNTPEDRFWPQQPPSPVAYSQITRPRKWERVTYFGPGTVLDSPTVNIRSERASGAMFGVKVVPSRTSRC</sequence>
<dbReference type="AlphaFoldDB" id="A0A9P7F270"/>
<dbReference type="OrthoDB" id="2683831at2759"/>
<dbReference type="Proteomes" id="UP000823399">
    <property type="component" value="Unassembled WGS sequence"/>
</dbReference>
<keyword evidence="2" id="KW-0732">Signal</keyword>
<feature type="region of interest" description="Disordered" evidence="1">
    <location>
        <begin position="16"/>
        <end position="35"/>
    </location>
</feature>
<keyword evidence="4" id="KW-1185">Reference proteome</keyword>
<evidence type="ECO:0000313" key="3">
    <source>
        <dbReference type="EMBL" id="KAG2102235.1"/>
    </source>
</evidence>
<protein>
    <submittedName>
        <fullName evidence="3">Uncharacterized protein</fullName>
    </submittedName>
</protein>
<reference evidence="3" key="1">
    <citation type="journal article" date="2020" name="New Phytol.">
        <title>Comparative genomics reveals dynamic genome evolution in host specialist ectomycorrhizal fungi.</title>
        <authorList>
            <person name="Lofgren L.A."/>
            <person name="Nguyen N.H."/>
            <person name="Vilgalys R."/>
            <person name="Ruytinx J."/>
            <person name="Liao H.L."/>
            <person name="Branco S."/>
            <person name="Kuo A."/>
            <person name="LaButti K."/>
            <person name="Lipzen A."/>
            <person name="Andreopoulos W."/>
            <person name="Pangilinan J."/>
            <person name="Riley R."/>
            <person name="Hundley H."/>
            <person name="Na H."/>
            <person name="Barry K."/>
            <person name="Grigoriev I.V."/>
            <person name="Stajich J.E."/>
            <person name="Kennedy P.G."/>
        </authorList>
    </citation>
    <scope>NUCLEOTIDE SEQUENCE</scope>
    <source>
        <strain evidence="3">FC423</strain>
    </source>
</reference>
<gene>
    <name evidence="3" type="ORF">F5147DRAFT_655076</name>
</gene>
<organism evidence="3 4">
    <name type="scientific">Suillus discolor</name>
    <dbReference type="NCBI Taxonomy" id="1912936"/>
    <lineage>
        <taxon>Eukaryota</taxon>
        <taxon>Fungi</taxon>
        <taxon>Dikarya</taxon>
        <taxon>Basidiomycota</taxon>
        <taxon>Agaricomycotina</taxon>
        <taxon>Agaricomycetes</taxon>
        <taxon>Agaricomycetidae</taxon>
        <taxon>Boletales</taxon>
        <taxon>Suillineae</taxon>
        <taxon>Suillaceae</taxon>
        <taxon>Suillus</taxon>
    </lineage>
</organism>
<name>A0A9P7F270_9AGAM</name>
<dbReference type="EMBL" id="JABBWM010000048">
    <property type="protein sequence ID" value="KAG2102235.1"/>
    <property type="molecule type" value="Genomic_DNA"/>
</dbReference>
<evidence type="ECO:0000256" key="1">
    <source>
        <dbReference type="SAM" id="MobiDB-lite"/>
    </source>
</evidence>
<comment type="caution">
    <text evidence="3">The sequence shown here is derived from an EMBL/GenBank/DDBJ whole genome shotgun (WGS) entry which is preliminary data.</text>
</comment>